<dbReference type="PANTHER" id="PTHR33884:SF3">
    <property type="entry name" value="UPF0410 PROTEIN YMGE"/>
    <property type="match status" value="1"/>
</dbReference>
<dbReference type="EMBL" id="BONF01000014">
    <property type="protein sequence ID" value="GIF81481.1"/>
    <property type="molecule type" value="Genomic_DNA"/>
</dbReference>
<dbReference type="InterPro" id="IPR007341">
    <property type="entry name" value="Transgly_assoc"/>
</dbReference>
<evidence type="ECO:0000256" key="1">
    <source>
        <dbReference type="ARBA" id="ARBA00004651"/>
    </source>
</evidence>
<keyword evidence="9" id="KW-1185">Reference proteome</keyword>
<keyword evidence="4 7" id="KW-0812">Transmembrane</keyword>
<dbReference type="Proteomes" id="UP000601223">
    <property type="component" value="Unassembled WGS sequence"/>
</dbReference>
<evidence type="ECO:0000313" key="9">
    <source>
        <dbReference type="Proteomes" id="UP000601223"/>
    </source>
</evidence>
<feature type="transmembrane region" description="Helical" evidence="7">
    <location>
        <begin position="31"/>
        <end position="57"/>
    </location>
</feature>
<reference evidence="8 9" key="1">
    <citation type="submission" date="2021-01" db="EMBL/GenBank/DDBJ databases">
        <title>Whole genome shotgun sequence of Catellatospora bangladeshensis NBRC 107357.</title>
        <authorList>
            <person name="Komaki H."/>
            <person name="Tamura T."/>
        </authorList>
    </citation>
    <scope>NUCLEOTIDE SEQUENCE [LARGE SCALE GENOMIC DNA]</scope>
    <source>
        <strain evidence="8 9">NBRC 107357</strain>
    </source>
</reference>
<name>A0A8J3JIW2_9ACTN</name>
<accession>A0A8J3JIW2</accession>
<keyword evidence="6 7" id="KW-0472">Membrane</keyword>
<dbReference type="PANTHER" id="PTHR33884">
    <property type="entry name" value="UPF0410 PROTEIN YMGE"/>
    <property type="match status" value="1"/>
</dbReference>
<evidence type="ECO:0000256" key="5">
    <source>
        <dbReference type="ARBA" id="ARBA00022989"/>
    </source>
</evidence>
<organism evidence="8 9">
    <name type="scientific">Catellatospora bangladeshensis</name>
    <dbReference type="NCBI Taxonomy" id="310355"/>
    <lineage>
        <taxon>Bacteria</taxon>
        <taxon>Bacillati</taxon>
        <taxon>Actinomycetota</taxon>
        <taxon>Actinomycetes</taxon>
        <taxon>Micromonosporales</taxon>
        <taxon>Micromonosporaceae</taxon>
        <taxon>Catellatospora</taxon>
    </lineage>
</organism>
<evidence type="ECO:0000256" key="7">
    <source>
        <dbReference type="SAM" id="Phobius"/>
    </source>
</evidence>
<keyword evidence="3" id="KW-1003">Cell membrane</keyword>
<keyword evidence="5 7" id="KW-1133">Transmembrane helix</keyword>
<protein>
    <submittedName>
        <fullName evidence="8">Transglycosylase</fullName>
    </submittedName>
</protein>
<dbReference type="GO" id="GO:0005886">
    <property type="term" value="C:plasma membrane"/>
    <property type="evidence" value="ECO:0007669"/>
    <property type="project" value="UniProtKB-SubCell"/>
</dbReference>
<sequence length="89" mass="8839">MTVAGIISALIVGLIIGALGRLVVPGRQGLPIWLTIVVGIVAALIGTALAQAVGVAVTDGVDWIELVFQVGLAALGVALLTGVRGRSSV</sequence>
<comment type="similarity">
    <text evidence="2">Belongs to the UPF0410 family.</text>
</comment>
<comment type="subcellular location">
    <subcellularLocation>
        <location evidence="1">Cell membrane</location>
        <topology evidence="1">Multi-pass membrane protein</topology>
    </subcellularLocation>
</comment>
<evidence type="ECO:0000256" key="3">
    <source>
        <dbReference type="ARBA" id="ARBA00022475"/>
    </source>
</evidence>
<feature type="transmembrane region" description="Helical" evidence="7">
    <location>
        <begin position="6"/>
        <end position="24"/>
    </location>
</feature>
<evidence type="ECO:0000313" key="8">
    <source>
        <dbReference type="EMBL" id="GIF81481.1"/>
    </source>
</evidence>
<comment type="caution">
    <text evidence="8">The sequence shown here is derived from an EMBL/GenBank/DDBJ whole genome shotgun (WGS) entry which is preliminary data.</text>
</comment>
<proteinExistence type="inferred from homology"/>
<dbReference type="AlphaFoldDB" id="A0A8J3JIW2"/>
<evidence type="ECO:0000256" key="6">
    <source>
        <dbReference type="ARBA" id="ARBA00023136"/>
    </source>
</evidence>
<feature type="transmembrane region" description="Helical" evidence="7">
    <location>
        <begin position="63"/>
        <end position="83"/>
    </location>
</feature>
<dbReference type="RefSeq" id="WP_203745927.1">
    <property type="nucleotide sequence ID" value="NZ_BONF01000014.1"/>
</dbReference>
<evidence type="ECO:0000256" key="2">
    <source>
        <dbReference type="ARBA" id="ARBA00011006"/>
    </source>
</evidence>
<evidence type="ECO:0000256" key="4">
    <source>
        <dbReference type="ARBA" id="ARBA00022692"/>
    </source>
</evidence>
<gene>
    <name evidence="8" type="ORF">Cba03nite_28300</name>
</gene>